<evidence type="ECO:0000313" key="2">
    <source>
        <dbReference type="EMBL" id="KAJ6977882.1"/>
    </source>
</evidence>
<feature type="compositionally biased region" description="Basic residues" evidence="1">
    <location>
        <begin position="1"/>
        <end position="10"/>
    </location>
</feature>
<feature type="compositionally biased region" description="Polar residues" evidence="1">
    <location>
        <begin position="13"/>
        <end position="31"/>
    </location>
</feature>
<keyword evidence="3" id="KW-1185">Reference proteome</keyword>
<gene>
    <name evidence="2" type="ORF">NC653_029697</name>
</gene>
<dbReference type="Proteomes" id="UP001164929">
    <property type="component" value="Chromosome 12"/>
</dbReference>
<protein>
    <submittedName>
        <fullName evidence="2">Uncharacterized protein</fullName>
    </submittedName>
</protein>
<name>A0AAD6M5J1_9ROSI</name>
<feature type="compositionally biased region" description="Polar residues" evidence="1">
    <location>
        <begin position="54"/>
        <end position="63"/>
    </location>
</feature>
<dbReference type="EMBL" id="JAQIZT010000012">
    <property type="protein sequence ID" value="KAJ6977882.1"/>
    <property type="molecule type" value="Genomic_DNA"/>
</dbReference>
<reference evidence="2" key="1">
    <citation type="journal article" date="2023" name="Mol. Ecol. Resour.">
        <title>Chromosome-level genome assembly of a triploid poplar Populus alba 'Berolinensis'.</title>
        <authorList>
            <person name="Chen S."/>
            <person name="Yu Y."/>
            <person name="Wang X."/>
            <person name="Wang S."/>
            <person name="Zhang T."/>
            <person name="Zhou Y."/>
            <person name="He R."/>
            <person name="Meng N."/>
            <person name="Wang Y."/>
            <person name="Liu W."/>
            <person name="Liu Z."/>
            <person name="Liu J."/>
            <person name="Guo Q."/>
            <person name="Huang H."/>
            <person name="Sederoff R.R."/>
            <person name="Wang G."/>
            <person name="Qu G."/>
            <person name="Chen S."/>
        </authorList>
    </citation>
    <scope>NUCLEOTIDE SEQUENCE</scope>
    <source>
        <strain evidence="2">SC-2020</strain>
    </source>
</reference>
<comment type="caution">
    <text evidence="2">The sequence shown here is derived from an EMBL/GenBank/DDBJ whole genome shotgun (WGS) entry which is preliminary data.</text>
</comment>
<feature type="region of interest" description="Disordered" evidence="1">
    <location>
        <begin position="1"/>
        <end position="63"/>
    </location>
</feature>
<accession>A0AAD6M5J1</accession>
<proteinExistence type="predicted"/>
<dbReference type="AlphaFoldDB" id="A0AAD6M5J1"/>
<sequence length="63" mass="6721">MGTHHIRSRLGKPQSTGNEENHRSGSLSTLANEEDSPNGIHSPSGSGYVAFFGQDTNSNPVRV</sequence>
<evidence type="ECO:0000256" key="1">
    <source>
        <dbReference type="SAM" id="MobiDB-lite"/>
    </source>
</evidence>
<organism evidence="2 3">
    <name type="scientific">Populus alba x Populus x berolinensis</name>
    <dbReference type="NCBI Taxonomy" id="444605"/>
    <lineage>
        <taxon>Eukaryota</taxon>
        <taxon>Viridiplantae</taxon>
        <taxon>Streptophyta</taxon>
        <taxon>Embryophyta</taxon>
        <taxon>Tracheophyta</taxon>
        <taxon>Spermatophyta</taxon>
        <taxon>Magnoliopsida</taxon>
        <taxon>eudicotyledons</taxon>
        <taxon>Gunneridae</taxon>
        <taxon>Pentapetalae</taxon>
        <taxon>rosids</taxon>
        <taxon>fabids</taxon>
        <taxon>Malpighiales</taxon>
        <taxon>Salicaceae</taxon>
        <taxon>Saliceae</taxon>
        <taxon>Populus</taxon>
    </lineage>
</organism>
<evidence type="ECO:0000313" key="3">
    <source>
        <dbReference type="Proteomes" id="UP001164929"/>
    </source>
</evidence>